<proteinExistence type="predicted"/>
<keyword evidence="1" id="KW-1133">Transmembrane helix</keyword>
<reference evidence="2" key="1">
    <citation type="submission" date="2018-06" db="EMBL/GenBank/DDBJ databases">
        <authorList>
            <person name="Zhirakovskaya E."/>
        </authorList>
    </citation>
    <scope>NUCLEOTIDE SEQUENCE</scope>
</reference>
<keyword evidence="1" id="KW-0472">Membrane</keyword>
<protein>
    <recommendedName>
        <fullName evidence="3">Flp pilus assembly protein, pilin Flp</fullName>
    </recommendedName>
</protein>
<accession>A0A3B0SBL8</accession>
<dbReference type="AlphaFoldDB" id="A0A3B0SBL8"/>
<dbReference type="EMBL" id="UOEF01000323">
    <property type="protein sequence ID" value="VAW01343.1"/>
    <property type="molecule type" value="Genomic_DNA"/>
</dbReference>
<evidence type="ECO:0000256" key="1">
    <source>
        <dbReference type="SAM" id="Phobius"/>
    </source>
</evidence>
<sequence length="57" mass="5984">MIDLLKKLYSSEKGATAVEYGLIASLIVIASMGALISFSDTTIGMWNSVSNAVSNNS</sequence>
<evidence type="ECO:0008006" key="3">
    <source>
        <dbReference type="Google" id="ProtNLM"/>
    </source>
</evidence>
<feature type="transmembrane region" description="Helical" evidence="1">
    <location>
        <begin position="20"/>
        <end position="38"/>
    </location>
</feature>
<dbReference type="InterPro" id="IPR007047">
    <property type="entry name" value="Flp_Fap"/>
</dbReference>
<keyword evidence="1" id="KW-0812">Transmembrane</keyword>
<dbReference type="Pfam" id="PF04964">
    <property type="entry name" value="Flp_Fap"/>
    <property type="match status" value="1"/>
</dbReference>
<evidence type="ECO:0000313" key="2">
    <source>
        <dbReference type="EMBL" id="VAW01343.1"/>
    </source>
</evidence>
<gene>
    <name evidence="2" type="ORF">MNBD_ALPHA04-1562</name>
</gene>
<organism evidence="2">
    <name type="scientific">hydrothermal vent metagenome</name>
    <dbReference type="NCBI Taxonomy" id="652676"/>
    <lineage>
        <taxon>unclassified sequences</taxon>
        <taxon>metagenomes</taxon>
        <taxon>ecological metagenomes</taxon>
    </lineage>
</organism>
<name>A0A3B0SBL8_9ZZZZ</name>